<keyword evidence="2" id="KW-0175">Coiled coil</keyword>
<evidence type="ECO:0000256" key="2">
    <source>
        <dbReference type="SAM" id="Coils"/>
    </source>
</evidence>
<dbReference type="PROSITE" id="PS51257">
    <property type="entry name" value="PROKAR_LIPOPROTEIN"/>
    <property type="match status" value="1"/>
</dbReference>
<dbReference type="OrthoDB" id="2110899at2"/>
<evidence type="ECO:0000313" key="5">
    <source>
        <dbReference type="EMBL" id="SCC70821.1"/>
    </source>
</evidence>
<evidence type="ECO:0000313" key="6">
    <source>
        <dbReference type="Proteomes" id="UP000243661"/>
    </source>
</evidence>
<dbReference type="RefSeq" id="WP_092717297.1">
    <property type="nucleotide sequence ID" value="NZ_FMBK01000001.1"/>
</dbReference>
<reference evidence="5 6" key="1">
    <citation type="submission" date="2016-08" db="EMBL/GenBank/DDBJ databases">
        <authorList>
            <person name="Seilhamer J.J."/>
        </authorList>
    </citation>
    <scope>NUCLEOTIDE SEQUENCE [LARGE SCALE GENOMIC DNA]</scope>
    <source>
        <strain evidence="5 6">ANC 4874</strain>
    </source>
</reference>
<dbReference type="SUPFAM" id="SSF111369">
    <property type="entry name" value="HlyD-like secretion proteins"/>
    <property type="match status" value="1"/>
</dbReference>
<dbReference type="InterPro" id="IPR058647">
    <property type="entry name" value="BSH_CzcB-like"/>
</dbReference>
<feature type="coiled-coil region" evidence="2">
    <location>
        <begin position="155"/>
        <end position="182"/>
    </location>
</feature>
<dbReference type="Pfam" id="PF25973">
    <property type="entry name" value="BSH_CzcB"/>
    <property type="match status" value="1"/>
</dbReference>
<dbReference type="EMBL" id="FMBK01000001">
    <property type="protein sequence ID" value="SCC70821.1"/>
    <property type="molecule type" value="Genomic_DNA"/>
</dbReference>
<dbReference type="GO" id="GO:1990281">
    <property type="term" value="C:efflux pump complex"/>
    <property type="evidence" value="ECO:0007669"/>
    <property type="project" value="TreeGrafter"/>
</dbReference>
<dbReference type="PANTHER" id="PTHR30469">
    <property type="entry name" value="MULTIDRUG RESISTANCE PROTEIN MDTA"/>
    <property type="match status" value="1"/>
</dbReference>
<proteinExistence type="inferred from homology"/>
<dbReference type="Gene3D" id="2.40.420.20">
    <property type="match status" value="1"/>
</dbReference>
<evidence type="ECO:0000256" key="1">
    <source>
        <dbReference type="ARBA" id="ARBA00009477"/>
    </source>
</evidence>
<dbReference type="AlphaFoldDB" id="A0A1C4GSR2"/>
<feature type="domain" description="CzcB-like barrel-sandwich hybrid" evidence="4">
    <location>
        <begin position="79"/>
        <end position="218"/>
    </location>
</feature>
<evidence type="ECO:0000256" key="3">
    <source>
        <dbReference type="SAM" id="Phobius"/>
    </source>
</evidence>
<dbReference type="NCBIfam" id="TIGR01730">
    <property type="entry name" value="RND_mfp"/>
    <property type="match status" value="1"/>
</dbReference>
<gene>
    <name evidence="5" type="ORF">GA0116959_101163</name>
</gene>
<name>A0A1C4GSR2_9GAMM</name>
<keyword evidence="3" id="KW-1133">Transmembrane helix</keyword>
<comment type="similarity">
    <text evidence="1">Belongs to the membrane fusion protein (MFP) (TC 8.A.1) family.</text>
</comment>
<sequence>MQLYRHIKNNKLNVFIVYFTCSVLYLSMLSACKKNEVEPSVETIKKIELIPQDLVLVQDGSAVAKTPFTGTLRAVNQSSIQAQITATATEVNAQVGQTVSQGQILVRLNNPDNAARLAQAKANLSSTQAQATLAKNMMQRKKRLLDQGFISKVEYEQATVDYQAQQENVKAQQENVNIAQKANLDGTILSPISGVITQRQIEKGQTVTVGQTLFEIVDPKHLEIQAKLPSDMQAALKVGQNIEYTIQGNPASLSAVLTRISPIADPASRQLEFFAKPNQSIHSISIGAFVDGNILASQPVSGQLIPLDVIQDIKNQAYVWVIRNQKIAKVHLVILEQRYHDNSAVVQGLNKGDQISRIKFDEQDLDHDVIITQK</sequence>
<accession>A0A1C4GSR2</accession>
<dbReference type="PANTHER" id="PTHR30469:SF15">
    <property type="entry name" value="HLYD FAMILY OF SECRETION PROTEINS"/>
    <property type="match status" value="1"/>
</dbReference>
<dbReference type="InterPro" id="IPR006143">
    <property type="entry name" value="RND_pump_MFP"/>
</dbReference>
<dbReference type="GO" id="GO:0015562">
    <property type="term" value="F:efflux transmembrane transporter activity"/>
    <property type="evidence" value="ECO:0007669"/>
    <property type="project" value="TreeGrafter"/>
</dbReference>
<organism evidence="5 6">
    <name type="scientific">Acinetobacter albensis</name>
    <dbReference type="NCBI Taxonomy" id="1673609"/>
    <lineage>
        <taxon>Bacteria</taxon>
        <taxon>Pseudomonadati</taxon>
        <taxon>Pseudomonadota</taxon>
        <taxon>Gammaproteobacteria</taxon>
        <taxon>Moraxellales</taxon>
        <taxon>Moraxellaceae</taxon>
        <taxon>Acinetobacter</taxon>
    </lineage>
</organism>
<feature type="transmembrane region" description="Helical" evidence="3">
    <location>
        <begin position="12"/>
        <end position="31"/>
    </location>
</feature>
<dbReference type="Gene3D" id="2.40.30.170">
    <property type="match status" value="1"/>
</dbReference>
<dbReference type="Gene3D" id="1.10.287.470">
    <property type="entry name" value="Helix hairpin bin"/>
    <property type="match status" value="1"/>
</dbReference>
<keyword evidence="3" id="KW-0812">Transmembrane</keyword>
<dbReference type="Proteomes" id="UP000243661">
    <property type="component" value="Unassembled WGS sequence"/>
</dbReference>
<evidence type="ECO:0000259" key="4">
    <source>
        <dbReference type="Pfam" id="PF25973"/>
    </source>
</evidence>
<keyword evidence="3" id="KW-0472">Membrane</keyword>
<protein>
    <submittedName>
        <fullName evidence="5">RND family efflux transporter, MFP subunit</fullName>
    </submittedName>
</protein>
<dbReference type="Gene3D" id="2.40.50.100">
    <property type="match status" value="1"/>
</dbReference>